<dbReference type="GO" id="GO:0005737">
    <property type="term" value="C:cytoplasm"/>
    <property type="evidence" value="ECO:0007669"/>
    <property type="project" value="TreeGrafter"/>
</dbReference>
<dbReference type="Proteomes" id="UP000761264">
    <property type="component" value="Unassembled WGS sequence"/>
</dbReference>
<dbReference type="Pfam" id="PF08546">
    <property type="entry name" value="ApbA_C"/>
    <property type="match status" value="1"/>
</dbReference>
<keyword evidence="14" id="KW-1185">Reference proteome</keyword>
<evidence type="ECO:0000313" key="13">
    <source>
        <dbReference type="EMBL" id="NIA67890.1"/>
    </source>
</evidence>
<evidence type="ECO:0000259" key="11">
    <source>
        <dbReference type="Pfam" id="PF02558"/>
    </source>
</evidence>
<keyword evidence="10" id="KW-0812">Transmembrane</keyword>
<evidence type="ECO:0000256" key="1">
    <source>
        <dbReference type="ARBA" id="ARBA00004994"/>
    </source>
</evidence>
<evidence type="ECO:0000259" key="12">
    <source>
        <dbReference type="Pfam" id="PF08546"/>
    </source>
</evidence>
<evidence type="ECO:0000256" key="10">
    <source>
        <dbReference type="SAM" id="Phobius"/>
    </source>
</evidence>
<sequence>MAEEPVLIWGAGAIGGILGAYWARAGRAVEMVDIEAAHARTCSIEGLQIEGPVEEFRQVVKTVTPGEVKGRYRRIVLAVKAQATKSAMTLLLPHLAEDGYVLSAQNGLNERLIADMAGPGRTMGAFVNYGSDWQEPGRILFGNRGAVVIGEIDGKIRPRTREMHEWLQVFEPEAVLTEDIWAYLWGKLGYGAMLFATALTPDSMSANFADPARIPTLIALGREVMAVAEAEKVTPRGFNGFDPKAYAPGADEAAARASIAALADFTAQTAKTHSGIWRDLAVRRRKTEVDPQIGVIAQIAQSHGIATPALTRLVALIHDIEEGRRPQSGETFAVLSEALGPEVPGAEVPSSGVA</sequence>
<keyword evidence="7" id="KW-0560">Oxidoreductase</keyword>
<keyword evidence="10" id="KW-1133">Transmembrane helix</keyword>
<dbReference type="AlphaFoldDB" id="A0A967C3Y8"/>
<comment type="similarity">
    <text evidence="2">Belongs to the ketopantoate reductase family.</text>
</comment>
<feature type="domain" description="Ketopantoate reductase N-terminal" evidence="11">
    <location>
        <begin position="6"/>
        <end position="153"/>
    </location>
</feature>
<dbReference type="Pfam" id="PF02558">
    <property type="entry name" value="ApbA"/>
    <property type="match status" value="1"/>
</dbReference>
<keyword evidence="6" id="KW-0521">NADP</keyword>
<dbReference type="PANTHER" id="PTHR43765:SF2">
    <property type="entry name" value="2-DEHYDROPANTOATE 2-REDUCTASE"/>
    <property type="match status" value="1"/>
</dbReference>
<dbReference type="SUPFAM" id="SSF48179">
    <property type="entry name" value="6-phosphogluconate dehydrogenase C-terminal domain-like"/>
    <property type="match status" value="1"/>
</dbReference>
<dbReference type="InterPro" id="IPR013328">
    <property type="entry name" value="6PGD_dom2"/>
</dbReference>
<dbReference type="GO" id="GO:0015940">
    <property type="term" value="P:pantothenate biosynthetic process"/>
    <property type="evidence" value="ECO:0007669"/>
    <property type="project" value="UniProtKB-KW"/>
</dbReference>
<organism evidence="13 14">
    <name type="scientific">Pelagibius litoralis</name>
    <dbReference type="NCBI Taxonomy" id="374515"/>
    <lineage>
        <taxon>Bacteria</taxon>
        <taxon>Pseudomonadati</taxon>
        <taxon>Pseudomonadota</taxon>
        <taxon>Alphaproteobacteria</taxon>
        <taxon>Rhodospirillales</taxon>
        <taxon>Rhodovibrionaceae</taxon>
        <taxon>Pelagibius</taxon>
    </lineage>
</organism>
<evidence type="ECO:0000256" key="7">
    <source>
        <dbReference type="ARBA" id="ARBA00023002"/>
    </source>
</evidence>
<keyword evidence="10" id="KW-0472">Membrane</keyword>
<evidence type="ECO:0000256" key="5">
    <source>
        <dbReference type="ARBA" id="ARBA00022655"/>
    </source>
</evidence>
<gene>
    <name evidence="13" type="ORF">HBA54_04730</name>
</gene>
<evidence type="ECO:0000256" key="9">
    <source>
        <dbReference type="ARBA" id="ARBA00048793"/>
    </source>
</evidence>
<keyword evidence="5" id="KW-0566">Pantothenate biosynthesis</keyword>
<protein>
    <recommendedName>
        <fullName evidence="4">2-dehydropantoate 2-reductase</fullName>
        <ecNumber evidence="3">1.1.1.169</ecNumber>
    </recommendedName>
    <alternativeName>
        <fullName evidence="8">Ketopantoate reductase</fullName>
    </alternativeName>
</protein>
<dbReference type="InterPro" id="IPR036291">
    <property type="entry name" value="NAD(P)-bd_dom_sf"/>
</dbReference>
<accession>A0A967C3Y8</accession>
<evidence type="ECO:0000256" key="4">
    <source>
        <dbReference type="ARBA" id="ARBA00019465"/>
    </source>
</evidence>
<proteinExistence type="inferred from homology"/>
<dbReference type="GO" id="GO:0008677">
    <property type="term" value="F:2-dehydropantoate 2-reductase activity"/>
    <property type="evidence" value="ECO:0007669"/>
    <property type="project" value="UniProtKB-EC"/>
</dbReference>
<dbReference type="PANTHER" id="PTHR43765">
    <property type="entry name" value="2-DEHYDROPANTOATE 2-REDUCTASE-RELATED"/>
    <property type="match status" value="1"/>
</dbReference>
<dbReference type="InterPro" id="IPR013752">
    <property type="entry name" value="KPA_reductase"/>
</dbReference>
<evidence type="ECO:0000256" key="2">
    <source>
        <dbReference type="ARBA" id="ARBA00007870"/>
    </source>
</evidence>
<dbReference type="GO" id="GO:0050661">
    <property type="term" value="F:NADP binding"/>
    <property type="evidence" value="ECO:0007669"/>
    <property type="project" value="TreeGrafter"/>
</dbReference>
<dbReference type="InterPro" id="IPR050838">
    <property type="entry name" value="Ketopantoate_reductase"/>
</dbReference>
<evidence type="ECO:0000256" key="3">
    <source>
        <dbReference type="ARBA" id="ARBA00013014"/>
    </source>
</evidence>
<comment type="caution">
    <text evidence="13">The sequence shown here is derived from an EMBL/GenBank/DDBJ whole genome shotgun (WGS) entry which is preliminary data.</text>
</comment>
<dbReference type="EC" id="1.1.1.169" evidence="3"/>
<feature type="transmembrane region" description="Helical" evidence="10">
    <location>
        <begin position="6"/>
        <end position="23"/>
    </location>
</feature>
<dbReference type="EMBL" id="JAAQPH010000003">
    <property type="protein sequence ID" value="NIA67890.1"/>
    <property type="molecule type" value="Genomic_DNA"/>
</dbReference>
<dbReference type="Gene3D" id="3.40.50.720">
    <property type="entry name" value="NAD(P)-binding Rossmann-like Domain"/>
    <property type="match status" value="1"/>
</dbReference>
<comment type="catalytic activity">
    <reaction evidence="9">
        <text>(R)-pantoate + NADP(+) = 2-dehydropantoate + NADPH + H(+)</text>
        <dbReference type="Rhea" id="RHEA:16233"/>
        <dbReference type="ChEBI" id="CHEBI:11561"/>
        <dbReference type="ChEBI" id="CHEBI:15378"/>
        <dbReference type="ChEBI" id="CHEBI:15980"/>
        <dbReference type="ChEBI" id="CHEBI:57783"/>
        <dbReference type="ChEBI" id="CHEBI:58349"/>
        <dbReference type="EC" id="1.1.1.169"/>
    </reaction>
</comment>
<dbReference type="InterPro" id="IPR013332">
    <property type="entry name" value="KPR_N"/>
</dbReference>
<feature type="domain" description="Ketopantoate reductase C-terminal" evidence="12">
    <location>
        <begin position="179"/>
        <end position="321"/>
    </location>
</feature>
<evidence type="ECO:0000256" key="8">
    <source>
        <dbReference type="ARBA" id="ARBA00032024"/>
    </source>
</evidence>
<dbReference type="InterPro" id="IPR008927">
    <property type="entry name" value="6-PGluconate_DH-like_C_sf"/>
</dbReference>
<dbReference type="SUPFAM" id="SSF51735">
    <property type="entry name" value="NAD(P)-binding Rossmann-fold domains"/>
    <property type="match status" value="1"/>
</dbReference>
<reference evidence="13" key="1">
    <citation type="submission" date="2020-03" db="EMBL/GenBank/DDBJ databases">
        <title>Genome of Pelagibius litoralis DSM 21314T.</title>
        <authorList>
            <person name="Wang G."/>
        </authorList>
    </citation>
    <scope>NUCLEOTIDE SEQUENCE</scope>
    <source>
        <strain evidence="13">DSM 21314</strain>
    </source>
</reference>
<comment type="pathway">
    <text evidence="1">Cofactor biosynthesis; (R)-pantothenate biosynthesis; (R)-pantoate from 3-methyl-2-oxobutanoate: step 2/2.</text>
</comment>
<evidence type="ECO:0000313" key="14">
    <source>
        <dbReference type="Proteomes" id="UP000761264"/>
    </source>
</evidence>
<evidence type="ECO:0000256" key="6">
    <source>
        <dbReference type="ARBA" id="ARBA00022857"/>
    </source>
</evidence>
<name>A0A967C3Y8_9PROT</name>
<dbReference type="Gene3D" id="1.10.1040.10">
    <property type="entry name" value="N-(1-d-carboxylethyl)-l-norvaline Dehydrogenase, domain 2"/>
    <property type="match status" value="1"/>
</dbReference>